<organism evidence="3 4">
    <name type="scientific">Syncephalastrum racemosum</name>
    <name type="common">Filamentous fungus</name>
    <dbReference type="NCBI Taxonomy" id="13706"/>
    <lineage>
        <taxon>Eukaryota</taxon>
        <taxon>Fungi</taxon>
        <taxon>Fungi incertae sedis</taxon>
        <taxon>Mucoromycota</taxon>
        <taxon>Mucoromycotina</taxon>
        <taxon>Mucoromycetes</taxon>
        <taxon>Mucorales</taxon>
        <taxon>Syncephalastraceae</taxon>
        <taxon>Syncephalastrum</taxon>
    </lineage>
</organism>
<feature type="transmembrane region" description="Helical" evidence="2">
    <location>
        <begin position="234"/>
        <end position="253"/>
    </location>
</feature>
<dbReference type="AlphaFoldDB" id="A0A1X2GZ99"/>
<evidence type="ECO:0000313" key="4">
    <source>
        <dbReference type="Proteomes" id="UP000242180"/>
    </source>
</evidence>
<dbReference type="InParanoid" id="A0A1X2GZ99"/>
<comment type="caution">
    <text evidence="3">The sequence shown here is derived from an EMBL/GenBank/DDBJ whole genome shotgun (WGS) entry which is preliminary data.</text>
</comment>
<feature type="compositionally biased region" description="Polar residues" evidence="1">
    <location>
        <begin position="1"/>
        <end position="13"/>
    </location>
</feature>
<evidence type="ECO:0000313" key="3">
    <source>
        <dbReference type="EMBL" id="ORY89870.1"/>
    </source>
</evidence>
<feature type="transmembrane region" description="Helical" evidence="2">
    <location>
        <begin position="189"/>
        <end position="209"/>
    </location>
</feature>
<evidence type="ECO:0000256" key="1">
    <source>
        <dbReference type="SAM" id="MobiDB-lite"/>
    </source>
</evidence>
<dbReference type="Proteomes" id="UP000242180">
    <property type="component" value="Unassembled WGS sequence"/>
</dbReference>
<proteinExistence type="predicted"/>
<evidence type="ECO:0000256" key="2">
    <source>
        <dbReference type="SAM" id="Phobius"/>
    </source>
</evidence>
<keyword evidence="4" id="KW-1185">Reference proteome</keyword>
<sequence length="279" mass="33060">MENTKNRLKGTQQDDWESLFDPQYTFSHPDRRRRRRETTIELDDTDDIPTPTLPRLDHFQIEPCPVQSQQQQQQQQKQKQEQKQKQKQKQKRRQEQQQQQQQQPPLTENQEKLLLERMQLLKQIRKQGLRDELDSTLIEEPSSMRLAARLRQKAEQLTREAHYLEDDAQGEGQDEKLNDPQQRSCRRSFLYFAFGFLFPPLWACNAAYIPSQPSSSRTAHSQRIDLQWRRRSRYAFFSFLILLVLIIILALILKPEVIGFRHSSAAVAKPPPQHQANPI</sequence>
<keyword evidence="2" id="KW-0812">Transmembrane</keyword>
<gene>
    <name evidence="3" type="ORF">BCR43DRAFT_499622</name>
</gene>
<dbReference type="OrthoDB" id="28975at2759"/>
<protein>
    <submittedName>
        <fullName evidence="3">Uncharacterized protein</fullName>
    </submittedName>
</protein>
<feature type="region of interest" description="Disordered" evidence="1">
    <location>
        <begin position="1"/>
        <end position="108"/>
    </location>
</feature>
<keyword evidence="2" id="KW-0472">Membrane</keyword>
<keyword evidence="2" id="KW-1133">Transmembrane helix</keyword>
<dbReference type="EMBL" id="MCGN01000013">
    <property type="protein sequence ID" value="ORY89870.1"/>
    <property type="molecule type" value="Genomic_DNA"/>
</dbReference>
<name>A0A1X2GZ99_SYNRA</name>
<accession>A0A1X2GZ99</accession>
<reference evidence="3 4" key="1">
    <citation type="submission" date="2016-07" db="EMBL/GenBank/DDBJ databases">
        <title>Pervasive Adenine N6-methylation of Active Genes in Fungi.</title>
        <authorList>
            <consortium name="DOE Joint Genome Institute"/>
            <person name="Mondo S.J."/>
            <person name="Dannebaum R.O."/>
            <person name="Kuo R.C."/>
            <person name="Labutti K."/>
            <person name="Haridas S."/>
            <person name="Kuo A."/>
            <person name="Salamov A."/>
            <person name="Ahrendt S.R."/>
            <person name="Lipzen A."/>
            <person name="Sullivan W."/>
            <person name="Andreopoulos W.B."/>
            <person name="Clum A."/>
            <person name="Lindquist E."/>
            <person name="Daum C."/>
            <person name="Ramamoorthy G.K."/>
            <person name="Gryganskyi A."/>
            <person name="Culley D."/>
            <person name="Magnuson J.K."/>
            <person name="James T.Y."/>
            <person name="O'Malley M.A."/>
            <person name="Stajich J.E."/>
            <person name="Spatafora J.W."/>
            <person name="Visel A."/>
            <person name="Grigoriev I.V."/>
        </authorList>
    </citation>
    <scope>NUCLEOTIDE SEQUENCE [LARGE SCALE GENOMIC DNA]</scope>
    <source>
        <strain evidence="3 4">NRRL 2496</strain>
    </source>
</reference>
<dbReference type="STRING" id="13706.A0A1X2GZ99"/>